<dbReference type="Proteomes" id="UP000313359">
    <property type="component" value="Unassembled WGS sequence"/>
</dbReference>
<dbReference type="STRING" id="1328759.A0A5C2RVY1"/>
<proteinExistence type="predicted"/>
<dbReference type="AlphaFoldDB" id="A0A5C2RVY1"/>
<accession>A0A5C2RVY1</accession>
<dbReference type="SUPFAM" id="SSF52047">
    <property type="entry name" value="RNI-like"/>
    <property type="match status" value="1"/>
</dbReference>
<organism evidence="1 2">
    <name type="scientific">Lentinus tigrinus ALCF2SS1-6</name>
    <dbReference type="NCBI Taxonomy" id="1328759"/>
    <lineage>
        <taxon>Eukaryota</taxon>
        <taxon>Fungi</taxon>
        <taxon>Dikarya</taxon>
        <taxon>Basidiomycota</taxon>
        <taxon>Agaricomycotina</taxon>
        <taxon>Agaricomycetes</taxon>
        <taxon>Polyporales</taxon>
        <taxon>Polyporaceae</taxon>
        <taxon>Lentinus</taxon>
    </lineage>
</organism>
<name>A0A5C2RVY1_9APHY</name>
<reference evidence="1" key="1">
    <citation type="journal article" date="2018" name="Genome Biol. Evol.">
        <title>Genomics and development of Lentinus tigrinus, a white-rot wood-decaying mushroom with dimorphic fruiting bodies.</title>
        <authorList>
            <person name="Wu B."/>
            <person name="Xu Z."/>
            <person name="Knudson A."/>
            <person name="Carlson A."/>
            <person name="Chen N."/>
            <person name="Kovaka S."/>
            <person name="LaButti K."/>
            <person name="Lipzen A."/>
            <person name="Pennachio C."/>
            <person name="Riley R."/>
            <person name="Schakwitz W."/>
            <person name="Umezawa K."/>
            <person name="Ohm R.A."/>
            <person name="Grigoriev I.V."/>
            <person name="Nagy L.G."/>
            <person name="Gibbons J."/>
            <person name="Hibbett D."/>
        </authorList>
    </citation>
    <scope>NUCLEOTIDE SEQUENCE [LARGE SCALE GENOMIC DNA]</scope>
    <source>
        <strain evidence="1">ALCF2SS1-6</strain>
    </source>
</reference>
<evidence type="ECO:0000313" key="2">
    <source>
        <dbReference type="Proteomes" id="UP000313359"/>
    </source>
</evidence>
<gene>
    <name evidence="1" type="ORF">L227DRAFT_311747</name>
</gene>
<sequence length="599" mass="66954">MDGSDPPFQAAPLSAVEEALSDMLRQPSDLGKRISNTIAFIDANRPINRLPFELLVTIFRLVHEDLDKHQYTDSYVDCVGRSPPWYPMVAVCRHWRSVVCATPMLWCLVQIGPKTTAHCLDLVLSRSKDLPIAVNVYSLPNVVPFGEVLVRHRARITSFHVQGVTRAPSSFIHNFVQASMPNLRTLSMWFDPFLVDPTTEEDEDDLPIDEQEVFMFGISRHRHPELQELSLRGIGLQGTLPYGSRDRPPNLTHLELRDSNDPDCDLPEFVLFLGACRHLQTLTLVRFRPYDEDFDTIIIPDALNPLPIVELAPTLRSLFIEDIDAYIARLLTGLVVPATTDLSFTKLITPRDTGEVREAWELLEHGFLTVLPERKSGLPLFSLVTGVHLALSDSSACLIADAGQHSMTITIKVVPDGSFDVSPDVEGDIEQLAAANDSITELTIANVGDLRIWREPLKTTLLHLPQLRTLTALTVEPPLESDSSLEVELLKSIVQTIEQPDTGEACLALEELNVNCLHPRHYELLLENLALLLRHRNSQGTPLRRVRIELAGRGYNPSLSAEERAAREGRFLEALGPLVDVVECAHHTLVECDLEQAFP</sequence>
<dbReference type="EMBL" id="ML122297">
    <property type="protein sequence ID" value="RPD55229.1"/>
    <property type="molecule type" value="Genomic_DNA"/>
</dbReference>
<keyword evidence="2" id="KW-1185">Reference proteome</keyword>
<dbReference type="OrthoDB" id="2751518at2759"/>
<protein>
    <submittedName>
        <fullName evidence="1">Uncharacterized protein</fullName>
    </submittedName>
</protein>
<evidence type="ECO:0000313" key="1">
    <source>
        <dbReference type="EMBL" id="RPD55229.1"/>
    </source>
</evidence>